<keyword evidence="16" id="KW-1185">Reference proteome</keyword>
<accession>A0AAD8SNZ7</accession>
<dbReference type="PRINTS" id="PR00131">
    <property type="entry name" value="GLHYDRLASE1"/>
</dbReference>
<dbReference type="EMBL" id="JAUUTY010000003">
    <property type="protein sequence ID" value="KAK1661159.1"/>
    <property type="molecule type" value="Genomic_DNA"/>
</dbReference>
<evidence type="ECO:0000313" key="15">
    <source>
        <dbReference type="EMBL" id="KAK1661159.1"/>
    </source>
</evidence>
<keyword evidence="9" id="KW-0326">Glycosidase</keyword>
<evidence type="ECO:0000256" key="13">
    <source>
        <dbReference type="RuleBase" id="RU003690"/>
    </source>
</evidence>
<dbReference type="PANTHER" id="PTHR10353:SF56">
    <property type="entry name" value="BETA-GLUCOSIDASE 38"/>
    <property type="match status" value="1"/>
</dbReference>
<feature type="chain" id="PRO_5042171233" description="avenacosidase" evidence="14">
    <location>
        <begin position="20"/>
        <end position="492"/>
    </location>
</feature>
<evidence type="ECO:0000256" key="12">
    <source>
        <dbReference type="ARBA" id="ARBA00066956"/>
    </source>
</evidence>
<keyword evidence="7" id="KW-0809">Transit peptide</keyword>
<evidence type="ECO:0000256" key="5">
    <source>
        <dbReference type="ARBA" id="ARBA00022801"/>
    </source>
</evidence>
<keyword evidence="14" id="KW-0732">Signal</keyword>
<dbReference type="Gene3D" id="3.20.20.80">
    <property type="entry name" value="Glycosidases"/>
    <property type="match status" value="1"/>
</dbReference>
<reference evidence="15" key="1">
    <citation type="submission" date="2023-07" db="EMBL/GenBank/DDBJ databases">
        <title>A chromosome-level genome assembly of Lolium multiflorum.</title>
        <authorList>
            <person name="Chen Y."/>
            <person name="Copetti D."/>
            <person name="Kolliker R."/>
            <person name="Studer B."/>
        </authorList>
    </citation>
    <scope>NUCLEOTIDE SEQUENCE</scope>
    <source>
        <strain evidence="15">02402/16</strain>
        <tissue evidence="15">Leaf</tissue>
    </source>
</reference>
<dbReference type="FunFam" id="3.20.20.80:FF:000041">
    <property type="entry name" value="Beta-glucosidase 7"/>
    <property type="match status" value="1"/>
</dbReference>
<evidence type="ECO:0000256" key="3">
    <source>
        <dbReference type="ARBA" id="ARBA00022528"/>
    </source>
</evidence>
<keyword evidence="8" id="KW-1015">Disulfide bond</keyword>
<evidence type="ECO:0000256" key="11">
    <source>
        <dbReference type="ARBA" id="ARBA00058784"/>
    </source>
</evidence>
<proteinExistence type="inferred from homology"/>
<keyword evidence="6" id="KW-0611">Plant defense</keyword>
<comment type="catalytic activity">
    <reaction evidence="10">
        <text>avenacoside B + H2O = 26-desgluco-avenacoside B + D-glucose</text>
        <dbReference type="Rhea" id="RHEA:38911"/>
        <dbReference type="ChEBI" id="CHEBI:2938"/>
        <dbReference type="ChEBI" id="CHEBI:4167"/>
        <dbReference type="ChEBI" id="CHEBI:15377"/>
        <dbReference type="ChEBI" id="CHEBI:75931"/>
        <dbReference type="EC" id="3.2.1.188"/>
    </reaction>
</comment>
<evidence type="ECO:0000256" key="4">
    <source>
        <dbReference type="ARBA" id="ARBA00022640"/>
    </source>
</evidence>
<dbReference type="SUPFAM" id="SSF51445">
    <property type="entry name" value="(Trans)glycosidases"/>
    <property type="match status" value="1"/>
</dbReference>
<evidence type="ECO:0000256" key="1">
    <source>
        <dbReference type="ARBA" id="ARBA00004470"/>
    </source>
</evidence>
<dbReference type="GO" id="GO:0005975">
    <property type="term" value="P:carbohydrate metabolic process"/>
    <property type="evidence" value="ECO:0007669"/>
    <property type="project" value="InterPro"/>
</dbReference>
<name>A0AAD8SNZ7_LOLMU</name>
<dbReference type="Proteomes" id="UP001231189">
    <property type="component" value="Unassembled WGS sequence"/>
</dbReference>
<dbReference type="Pfam" id="PF00232">
    <property type="entry name" value="Glyco_hydro_1"/>
    <property type="match status" value="1"/>
</dbReference>
<dbReference type="InterPro" id="IPR001360">
    <property type="entry name" value="Glyco_hydro_1"/>
</dbReference>
<keyword evidence="3" id="KW-0150">Chloroplast</keyword>
<dbReference type="GO" id="GO:0009570">
    <property type="term" value="C:chloroplast stroma"/>
    <property type="evidence" value="ECO:0007669"/>
    <property type="project" value="UniProtKB-SubCell"/>
</dbReference>
<comment type="caution">
    <text evidence="15">The sequence shown here is derived from an EMBL/GenBank/DDBJ whole genome shotgun (WGS) entry which is preliminary data.</text>
</comment>
<dbReference type="AlphaFoldDB" id="A0AAD8SNZ7"/>
<gene>
    <name evidence="15" type="ORF">QYE76_049318</name>
</gene>
<keyword evidence="5" id="KW-0378">Hydrolase</keyword>
<comment type="function">
    <text evidence="11">Beta-glucosidase acting as a preformed defense system. Hydrolyzes the bisdesmosides avenacosides A and B to 26-desgluco-avenacosides exhibiting fungicidal activity. Can use beta-fucoside &gt; beta-glucoside &gt; beta-galactoside &gt; beta-xyloside as substrates, but not alpha-glycosides, beta-thioglucosides and disaccharides.</text>
</comment>
<sequence length="492" mass="56993">MELLRALVFLSMAALVAHGRDTDLSRDSFPKDFVFGTASSAYQVEGNALKYGRGPCIWDTFLKFPGATPDNATANVTVDEYHRYMDDVDNMVRVGFDAYRFSISWSRIFPSGIGRYNKDGVDYYHRLIDYMLANKITPYVVLYHYDLPEVLNNQYNGWLSPRVVPDFAAFADFCFKTYGDRVKNWFTINEPRMMASHGYGDGFFAPGRCSGCRFGGNSATEPYIAGHHLLLAHAAAVKIYRDKYIHAQQGKIGILLDFVWYEPLTYTTEDEFAAHRAREFTLGWFMHPITYGHYPETMQKFVGERLPNFTEEQSRLVQGSADVVGINHYTTYYVKNYENLTHMSYANDWHAQLVYERNGVPIGKQAHSKWLYVVPWGFYKAVIHVKDKYRNPLMIIGENGIDQSGSDTLPHALYDNFRIDYFDQYLHELKRATDDGARVTGYFAWSLLDNFEWRMGFTSKFGIVYVDRKTFTRYPKDSTRWFRKISKDVADK</sequence>
<feature type="signal peptide" evidence="14">
    <location>
        <begin position="1"/>
        <end position="19"/>
    </location>
</feature>
<evidence type="ECO:0000256" key="10">
    <source>
        <dbReference type="ARBA" id="ARBA00050983"/>
    </source>
</evidence>
<evidence type="ECO:0000313" key="16">
    <source>
        <dbReference type="Proteomes" id="UP001231189"/>
    </source>
</evidence>
<evidence type="ECO:0000256" key="2">
    <source>
        <dbReference type="ARBA" id="ARBA00010838"/>
    </source>
</evidence>
<dbReference type="EC" id="3.2.1.188" evidence="12"/>
<evidence type="ECO:0000256" key="6">
    <source>
        <dbReference type="ARBA" id="ARBA00022821"/>
    </source>
</evidence>
<dbReference type="InterPro" id="IPR017853">
    <property type="entry name" value="GH"/>
</dbReference>
<organism evidence="15 16">
    <name type="scientific">Lolium multiflorum</name>
    <name type="common">Italian ryegrass</name>
    <name type="synonym">Lolium perenne subsp. multiflorum</name>
    <dbReference type="NCBI Taxonomy" id="4521"/>
    <lineage>
        <taxon>Eukaryota</taxon>
        <taxon>Viridiplantae</taxon>
        <taxon>Streptophyta</taxon>
        <taxon>Embryophyta</taxon>
        <taxon>Tracheophyta</taxon>
        <taxon>Spermatophyta</taxon>
        <taxon>Magnoliopsida</taxon>
        <taxon>Liliopsida</taxon>
        <taxon>Poales</taxon>
        <taxon>Poaceae</taxon>
        <taxon>BOP clade</taxon>
        <taxon>Pooideae</taxon>
        <taxon>Poodae</taxon>
        <taxon>Poeae</taxon>
        <taxon>Poeae Chloroplast Group 2 (Poeae type)</taxon>
        <taxon>Loliodinae</taxon>
        <taxon>Loliinae</taxon>
        <taxon>Lolium</taxon>
    </lineage>
</organism>
<evidence type="ECO:0000256" key="9">
    <source>
        <dbReference type="ARBA" id="ARBA00023295"/>
    </source>
</evidence>
<dbReference type="GO" id="GO:0006952">
    <property type="term" value="P:defense response"/>
    <property type="evidence" value="ECO:0007669"/>
    <property type="project" value="UniProtKB-KW"/>
</dbReference>
<evidence type="ECO:0000256" key="14">
    <source>
        <dbReference type="SAM" id="SignalP"/>
    </source>
</evidence>
<keyword evidence="4" id="KW-0934">Plastid</keyword>
<dbReference type="PANTHER" id="PTHR10353">
    <property type="entry name" value="GLYCOSYL HYDROLASE"/>
    <property type="match status" value="1"/>
</dbReference>
<evidence type="ECO:0000256" key="8">
    <source>
        <dbReference type="ARBA" id="ARBA00023157"/>
    </source>
</evidence>
<comment type="similarity">
    <text evidence="2 13">Belongs to the glycosyl hydrolase 1 family.</text>
</comment>
<dbReference type="GO" id="GO:0008422">
    <property type="term" value="F:beta-glucosidase activity"/>
    <property type="evidence" value="ECO:0007669"/>
    <property type="project" value="TreeGrafter"/>
</dbReference>
<comment type="subcellular location">
    <subcellularLocation>
        <location evidence="1">Plastid</location>
        <location evidence="1">Chloroplast stroma</location>
    </subcellularLocation>
</comment>
<protein>
    <recommendedName>
        <fullName evidence="12">avenacosidase</fullName>
        <ecNumber evidence="12">3.2.1.188</ecNumber>
    </recommendedName>
</protein>
<evidence type="ECO:0000256" key="7">
    <source>
        <dbReference type="ARBA" id="ARBA00022946"/>
    </source>
</evidence>